<organism evidence="2">
    <name type="scientific">Laccaria bicolor (strain S238N-H82 / ATCC MYA-4686)</name>
    <name type="common">Bicoloured deceiver</name>
    <name type="synonym">Laccaria laccata var. bicolor</name>
    <dbReference type="NCBI Taxonomy" id="486041"/>
    <lineage>
        <taxon>Eukaryota</taxon>
        <taxon>Fungi</taxon>
        <taxon>Dikarya</taxon>
        <taxon>Basidiomycota</taxon>
        <taxon>Agaricomycotina</taxon>
        <taxon>Agaricomycetes</taxon>
        <taxon>Agaricomycetidae</taxon>
        <taxon>Agaricales</taxon>
        <taxon>Agaricineae</taxon>
        <taxon>Hydnangiaceae</taxon>
        <taxon>Laccaria</taxon>
    </lineage>
</organism>
<dbReference type="RefSeq" id="XP_001877944.1">
    <property type="nucleotide sequence ID" value="XM_001877909.1"/>
</dbReference>
<proteinExistence type="predicted"/>
<sequence>MPIAPSLSSSDLTASPYGPSIATTTSSAPTSESFASAGTFKATAGTHALIKTSAPTSAPSVAANAITCSHGSAVTDPQTDAFVQASLSLPLSYSDFSSSIIPRPPLACTSSEDSLLFHRILHPYNPDTFDFLLRKHGLFDSYPLLPFNLCFGFPIRH</sequence>
<dbReference type="GeneID" id="6073534"/>
<dbReference type="Proteomes" id="UP000001194">
    <property type="component" value="Unassembled WGS sequence"/>
</dbReference>
<dbReference type="InParanoid" id="B0D1T6"/>
<keyword evidence="2" id="KW-1185">Reference proteome</keyword>
<dbReference type="HOGENOM" id="CLU_1678199_0_0_1"/>
<name>B0D1T6_LACBS</name>
<dbReference type="KEGG" id="lbc:LACBIDRAFT_314206"/>
<accession>B0D1T6</accession>
<gene>
    <name evidence="1" type="ORF">LACBIDRAFT_314206</name>
</gene>
<reference evidence="1 2" key="1">
    <citation type="journal article" date="2008" name="Nature">
        <title>The genome of Laccaria bicolor provides insights into mycorrhizal symbiosis.</title>
        <authorList>
            <person name="Martin F."/>
            <person name="Aerts A."/>
            <person name="Ahren D."/>
            <person name="Brun A."/>
            <person name="Danchin E.G.J."/>
            <person name="Duchaussoy F."/>
            <person name="Gibon J."/>
            <person name="Kohler A."/>
            <person name="Lindquist E."/>
            <person name="Pereda V."/>
            <person name="Salamov A."/>
            <person name="Shapiro H.J."/>
            <person name="Wuyts J."/>
            <person name="Blaudez D."/>
            <person name="Buee M."/>
            <person name="Brokstein P."/>
            <person name="Canbaeck B."/>
            <person name="Cohen D."/>
            <person name="Courty P.E."/>
            <person name="Coutinho P.M."/>
            <person name="Delaruelle C."/>
            <person name="Detter J.C."/>
            <person name="Deveau A."/>
            <person name="DiFazio S."/>
            <person name="Duplessis S."/>
            <person name="Fraissinet-Tachet L."/>
            <person name="Lucic E."/>
            <person name="Frey-Klett P."/>
            <person name="Fourrey C."/>
            <person name="Feussner I."/>
            <person name="Gay G."/>
            <person name="Grimwood J."/>
            <person name="Hoegger P.J."/>
            <person name="Jain P."/>
            <person name="Kilaru S."/>
            <person name="Labbe J."/>
            <person name="Lin Y.C."/>
            <person name="Legue V."/>
            <person name="Le Tacon F."/>
            <person name="Marmeisse R."/>
            <person name="Melayah D."/>
            <person name="Montanini B."/>
            <person name="Muratet M."/>
            <person name="Nehls U."/>
            <person name="Niculita-Hirzel H."/>
            <person name="Oudot-Le Secq M.P."/>
            <person name="Peter M."/>
            <person name="Quesneville H."/>
            <person name="Rajashekar B."/>
            <person name="Reich M."/>
            <person name="Rouhier N."/>
            <person name="Schmutz J."/>
            <person name="Yin T."/>
            <person name="Chalot M."/>
            <person name="Henrissat B."/>
            <person name="Kuees U."/>
            <person name="Lucas S."/>
            <person name="Van de Peer Y."/>
            <person name="Podila G.K."/>
            <person name="Polle A."/>
            <person name="Pukkila P.J."/>
            <person name="Richardson P.M."/>
            <person name="Rouze P."/>
            <person name="Sanders I.R."/>
            <person name="Stajich J.E."/>
            <person name="Tunlid A."/>
            <person name="Tuskan G."/>
            <person name="Grigoriev I.V."/>
        </authorList>
    </citation>
    <scope>NUCLEOTIDE SEQUENCE [LARGE SCALE GENOMIC DNA]</scope>
    <source>
        <strain evidence="2">S238N-H82 / ATCC MYA-4686</strain>
    </source>
</reference>
<dbReference type="OrthoDB" id="2506773at2759"/>
<evidence type="ECO:0000313" key="1">
    <source>
        <dbReference type="EMBL" id="EDR12047.1"/>
    </source>
</evidence>
<evidence type="ECO:0000313" key="2">
    <source>
        <dbReference type="Proteomes" id="UP000001194"/>
    </source>
</evidence>
<dbReference type="STRING" id="486041.B0D1T6"/>
<dbReference type="EMBL" id="DS547095">
    <property type="protein sequence ID" value="EDR12047.1"/>
    <property type="molecule type" value="Genomic_DNA"/>
</dbReference>
<dbReference type="AlphaFoldDB" id="B0D1T6"/>
<protein>
    <submittedName>
        <fullName evidence="1">Predicted protein</fullName>
    </submittedName>
</protein>